<gene>
    <name evidence="5" type="ORF">DIT26_08145</name>
    <name evidence="6" type="ORF">XE02_1173</name>
</gene>
<dbReference type="InterPro" id="IPR045570">
    <property type="entry name" value="Metalloprtase-TldD/E_cen_dom"/>
</dbReference>
<dbReference type="PANTHER" id="PTHR43421:SF1">
    <property type="entry name" value="METALLOPROTEASE PMBA"/>
    <property type="match status" value="1"/>
</dbReference>
<dbReference type="Pfam" id="PF01523">
    <property type="entry name" value="PmbA_TldD_1st"/>
    <property type="match status" value="1"/>
</dbReference>
<dbReference type="InterPro" id="IPR035068">
    <property type="entry name" value="TldD/PmbA_N"/>
</dbReference>
<dbReference type="SUPFAM" id="SSF111283">
    <property type="entry name" value="Putative modulator of DNA gyrase, PmbA/TldD"/>
    <property type="match status" value="1"/>
</dbReference>
<comment type="caution">
    <text evidence="6">The sequence shown here is derived from an EMBL/GenBank/DDBJ whole genome shotgun (WGS) entry which is preliminary data.</text>
</comment>
<accession>A0A101I5A7</accession>
<protein>
    <submittedName>
        <fullName evidence="6">Peptidase U62 modulator of DNA gyrase</fullName>
    </submittedName>
    <submittedName>
        <fullName evidence="5">TldD/PmbA family protein</fullName>
    </submittedName>
</protein>
<reference evidence="7" key="2">
    <citation type="journal article" date="2015" name="MBio">
        <title>Genome-Resolved Metagenomic Analysis Reveals Roles for Candidate Phyla and Other Microbial Community Members in Biogeochemical Transformations in Oil Reservoirs.</title>
        <authorList>
            <person name="Hu P."/>
            <person name="Tom L."/>
            <person name="Singh A."/>
            <person name="Thomas B.C."/>
            <person name="Baker B.J."/>
            <person name="Piceno Y.M."/>
            <person name="Andersen G.L."/>
            <person name="Banfield J.F."/>
        </authorList>
    </citation>
    <scope>NUCLEOTIDE SEQUENCE [LARGE SCALE GENOMIC DNA]</scope>
</reference>
<dbReference type="InterPro" id="IPR002510">
    <property type="entry name" value="Metalloprtase-TldD/E_N"/>
</dbReference>
<reference evidence="5 8" key="3">
    <citation type="journal article" date="2018" name="Nat. Biotechnol.">
        <title>A standardized bacterial taxonomy based on genome phylogeny substantially revises the tree of life.</title>
        <authorList>
            <person name="Parks D.H."/>
            <person name="Chuvochina M."/>
            <person name="Waite D.W."/>
            <person name="Rinke C."/>
            <person name="Skarshewski A."/>
            <person name="Chaumeil P.A."/>
            <person name="Hugenholtz P."/>
        </authorList>
    </citation>
    <scope>NUCLEOTIDE SEQUENCE [LARGE SCALE GENOMIC DNA]</scope>
    <source>
        <strain evidence="5">UBA9905</strain>
    </source>
</reference>
<feature type="domain" description="Metalloprotease TldD/E C-terminal" evidence="3">
    <location>
        <begin position="225"/>
        <end position="445"/>
    </location>
</feature>
<evidence type="ECO:0000313" key="8">
    <source>
        <dbReference type="Proteomes" id="UP000264215"/>
    </source>
</evidence>
<dbReference type="Proteomes" id="UP000264215">
    <property type="component" value="Unassembled WGS sequence"/>
</dbReference>
<dbReference type="InterPro" id="IPR045569">
    <property type="entry name" value="Metalloprtase-TldD/E_C"/>
</dbReference>
<evidence type="ECO:0000259" key="2">
    <source>
        <dbReference type="Pfam" id="PF01523"/>
    </source>
</evidence>
<proteinExistence type="inferred from homology"/>
<evidence type="ECO:0000259" key="3">
    <source>
        <dbReference type="Pfam" id="PF19289"/>
    </source>
</evidence>
<dbReference type="GO" id="GO:0008237">
    <property type="term" value="F:metallopeptidase activity"/>
    <property type="evidence" value="ECO:0007669"/>
    <property type="project" value="InterPro"/>
</dbReference>
<dbReference type="InterPro" id="IPR047657">
    <property type="entry name" value="PmbA"/>
</dbReference>
<dbReference type="GO" id="GO:0006508">
    <property type="term" value="P:proteolysis"/>
    <property type="evidence" value="ECO:0007669"/>
    <property type="project" value="InterPro"/>
</dbReference>
<dbReference type="EMBL" id="DQBS01000180">
    <property type="protein sequence ID" value="HCO70525.1"/>
    <property type="molecule type" value="Genomic_DNA"/>
</dbReference>
<dbReference type="Pfam" id="PF19289">
    <property type="entry name" value="PmbA_TldD_3rd"/>
    <property type="match status" value="1"/>
</dbReference>
<sequence length="447" mass="49106">MDVMTFADKAFKISREKGFEEAEIYYSSGGEFQLSSLNGEIESYKDASSTEVYFRGLMNGKIGAAFSEVLSEEAAELLVDEAFQNHSVASGEDIYVFHDGSGDYTSFDGYSGAFQKKAVKEKIDTVTKLEKAALDFDKRIVMIPTCITADSWSEVVIVNTLGLNKRYKSDYGFAVVVSLAGDEKSKKTGFSFSLVRTPEELDVERIGHEASRRAVEQLGAEKVKSGKYRIVFRNDIFGQLFGTFMSMYSADNVQRGLSILKGKEGTVIGSSRLTVYDDPLLPESPYSKPFDDEGFPTSKKAVLENGKLMTFLYDLRTAKKDGRKSTGNSVRGTHRAKPSIAPVNTVIQRGEKSFNELLETMGEGIFVTDLTGLHSGTNQVSGEFSLGANGFYVRDGKISNPIEQFTISSNILKVYNGIMEIGCDSISSIYRVTSPSVLVDDIDVASE</sequence>
<dbReference type="EMBL" id="LGGW01000120">
    <property type="protein sequence ID" value="KUK88998.1"/>
    <property type="molecule type" value="Genomic_DNA"/>
</dbReference>
<evidence type="ECO:0000313" key="7">
    <source>
        <dbReference type="Proteomes" id="UP000055014"/>
    </source>
</evidence>
<evidence type="ECO:0000256" key="1">
    <source>
        <dbReference type="ARBA" id="ARBA00005836"/>
    </source>
</evidence>
<dbReference type="InterPro" id="IPR036059">
    <property type="entry name" value="TldD/PmbA_sf"/>
</dbReference>
<feature type="domain" description="Metalloprotease TldD/E N-terminal" evidence="2">
    <location>
        <begin position="22"/>
        <end position="84"/>
    </location>
</feature>
<organism evidence="6 7">
    <name type="scientific">Mesotoga infera</name>
    <dbReference type="NCBI Taxonomy" id="1236046"/>
    <lineage>
        <taxon>Bacteria</taxon>
        <taxon>Thermotogati</taxon>
        <taxon>Thermotogota</taxon>
        <taxon>Thermotogae</taxon>
        <taxon>Kosmotogales</taxon>
        <taxon>Kosmotogaceae</taxon>
        <taxon>Mesotoga</taxon>
    </lineage>
</organism>
<dbReference type="PATRIC" id="fig|1236046.5.peg.1033"/>
<dbReference type="AlphaFoldDB" id="A0A101I5A7"/>
<evidence type="ECO:0000313" key="5">
    <source>
        <dbReference type="EMBL" id="HCO70525.1"/>
    </source>
</evidence>
<evidence type="ECO:0000259" key="4">
    <source>
        <dbReference type="Pfam" id="PF19290"/>
    </source>
</evidence>
<dbReference type="Pfam" id="PF19290">
    <property type="entry name" value="PmbA_TldD_2nd"/>
    <property type="match status" value="1"/>
</dbReference>
<dbReference type="PANTHER" id="PTHR43421">
    <property type="entry name" value="METALLOPROTEASE PMBA"/>
    <property type="match status" value="1"/>
</dbReference>
<dbReference type="GO" id="GO:0005829">
    <property type="term" value="C:cytosol"/>
    <property type="evidence" value="ECO:0007669"/>
    <property type="project" value="TreeGrafter"/>
</dbReference>
<evidence type="ECO:0000313" key="6">
    <source>
        <dbReference type="EMBL" id="KUK88998.1"/>
    </source>
</evidence>
<name>A0A101I5A7_9BACT</name>
<dbReference type="Proteomes" id="UP000055014">
    <property type="component" value="Unassembled WGS sequence"/>
</dbReference>
<comment type="similarity">
    <text evidence="1">Belongs to the peptidase U62 family.</text>
</comment>
<dbReference type="Gene3D" id="3.30.2290.10">
    <property type="entry name" value="PmbA/TldD superfamily"/>
    <property type="match status" value="1"/>
</dbReference>
<reference evidence="6" key="1">
    <citation type="journal article" date="2015" name="MBio">
        <title>Genome-resolved metagenomic analysis reveals roles for candidate phyla and other microbial community members in biogeochemical transformations in oil reservoirs.</title>
        <authorList>
            <person name="Hu P."/>
            <person name="Tom L."/>
            <person name="Singh A."/>
            <person name="Thomas B.C."/>
            <person name="Baker B.J."/>
            <person name="Piceno Y.M."/>
            <person name="Andersen G.L."/>
            <person name="Banfield J.F."/>
        </authorList>
    </citation>
    <scope>NUCLEOTIDE SEQUENCE [LARGE SCALE GENOMIC DNA]</scope>
    <source>
        <strain evidence="6">46_70</strain>
    </source>
</reference>
<feature type="domain" description="Metalloprotease TldD/E central" evidence="4">
    <location>
        <begin position="118"/>
        <end position="218"/>
    </location>
</feature>